<reference evidence="1" key="1">
    <citation type="submission" date="2015-04" db="UniProtKB">
        <authorList>
            <consortium name="EnsemblPlants"/>
        </authorList>
    </citation>
    <scope>IDENTIFICATION</scope>
</reference>
<evidence type="ECO:0000313" key="1">
    <source>
        <dbReference type="EnsemblPlants" id="OPUNC11G04900.1"/>
    </source>
</evidence>
<evidence type="ECO:0000313" key="2">
    <source>
        <dbReference type="Proteomes" id="UP000026962"/>
    </source>
</evidence>
<dbReference type="HOGENOM" id="CLU_2065305_0_0_1"/>
<organism evidence="1">
    <name type="scientific">Oryza punctata</name>
    <name type="common">Red rice</name>
    <dbReference type="NCBI Taxonomy" id="4537"/>
    <lineage>
        <taxon>Eukaryota</taxon>
        <taxon>Viridiplantae</taxon>
        <taxon>Streptophyta</taxon>
        <taxon>Embryophyta</taxon>
        <taxon>Tracheophyta</taxon>
        <taxon>Spermatophyta</taxon>
        <taxon>Magnoliopsida</taxon>
        <taxon>Liliopsida</taxon>
        <taxon>Poales</taxon>
        <taxon>Poaceae</taxon>
        <taxon>BOP clade</taxon>
        <taxon>Oryzoideae</taxon>
        <taxon>Oryzeae</taxon>
        <taxon>Oryzinae</taxon>
        <taxon>Oryza</taxon>
    </lineage>
</organism>
<sequence>MLDIQLLAQLQHGSASAAVVAAAAAAAAAAGATGERHGTVLQKEIIESNQKYLVDKEGKTENSHRQCGLLEVSAERNTVSSHRCETRARRELIQEFYLSFIKDKTFLSQRNLALDTTLH</sequence>
<dbReference type="STRING" id="4537.A0A0E0MD73"/>
<proteinExistence type="predicted"/>
<reference evidence="1" key="2">
    <citation type="submission" date="2018-05" db="EMBL/GenBank/DDBJ databases">
        <title>OpunRS2 (Oryza punctata Reference Sequence Version 2).</title>
        <authorList>
            <person name="Zhang J."/>
            <person name="Kudrna D."/>
            <person name="Lee S."/>
            <person name="Talag J."/>
            <person name="Welchert J."/>
            <person name="Wing R.A."/>
        </authorList>
    </citation>
    <scope>NUCLEOTIDE SEQUENCE [LARGE SCALE GENOMIC DNA]</scope>
</reference>
<accession>A0A0E0MD73</accession>
<dbReference type="EnsemblPlants" id="OPUNC11G04900.1">
    <property type="protein sequence ID" value="OPUNC11G04900.1"/>
    <property type="gene ID" value="OPUNC11G04900"/>
</dbReference>
<protein>
    <submittedName>
        <fullName evidence="1">Uncharacterized protein</fullName>
    </submittedName>
</protein>
<keyword evidence="2" id="KW-1185">Reference proteome</keyword>
<name>A0A0E0MD73_ORYPU</name>
<dbReference type="AlphaFoldDB" id="A0A0E0MD73"/>
<dbReference type="Proteomes" id="UP000026962">
    <property type="component" value="Chromosome 11"/>
</dbReference>
<dbReference type="Gramene" id="OPUNC11G04900.1">
    <property type="protein sequence ID" value="OPUNC11G04900.1"/>
    <property type="gene ID" value="OPUNC11G04900"/>
</dbReference>